<dbReference type="PROSITE" id="PS51186">
    <property type="entry name" value="GNAT"/>
    <property type="match status" value="1"/>
</dbReference>
<dbReference type="EMBL" id="CP108264">
    <property type="protein sequence ID" value="WTU72625.1"/>
    <property type="molecule type" value="Genomic_DNA"/>
</dbReference>
<name>A0AAU2JIV9_9ACTN</name>
<organism evidence="2">
    <name type="scientific">Streptomyces sp. NBC_00049</name>
    <dbReference type="NCBI Taxonomy" id="2903617"/>
    <lineage>
        <taxon>Bacteria</taxon>
        <taxon>Bacillati</taxon>
        <taxon>Actinomycetota</taxon>
        <taxon>Actinomycetes</taxon>
        <taxon>Kitasatosporales</taxon>
        <taxon>Streptomycetaceae</taxon>
        <taxon>Streptomyces</taxon>
    </lineage>
</organism>
<protein>
    <submittedName>
        <fullName evidence="2">GNAT family N-acetyltransferase</fullName>
    </submittedName>
</protein>
<dbReference type="PANTHER" id="PTHR43415">
    <property type="entry name" value="SPERMIDINE N(1)-ACETYLTRANSFERASE"/>
    <property type="match status" value="1"/>
</dbReference>
<dbReference type="InterPro" id="IPR000182">
    <property type="entry name" value="GNAT_dom"/>
</dbReference>
<dbReference type="CDD" id="cd04301">
    <property type="entry name" value="NAT_SF"/>
    <property type="match status" value="1"/>
</dbReference>
<sequence length="188" mass="21165">MNDTNEPHVLLQGERLALGAPRREMLPAYHRWENDPSTLLGYGNQFPQAWEVRENGWEGQRKNRNYQQFEILDGTEAVGMTILIVNGFVHTAEYVIVIAPEHRGKGYATEATRLTLDYGFHLGGLRMIHLKVLEPNAAGIKAYEKAGFREVGRLRRSGFWLGKDCAEILMDALPEEFAGPSAVQALTK</sequence>
<accession>A0AAU2JIV9</accession>
<dbReference type="PANTHER" id="PTHR43415:SF3">
    <property type="entry name" value="GNAT-FAMILY ACETYLTRANSFERASE"/>
    <property type="match status" value="1"/>
</dbReference>
<evidence type="ECO:0000313" key="2">
    <source>
        <dbReference type="EMBL" id="WTU72625.1"/>
    </source>
</evidence>
<proteinExistence type="predicted"/>
<dbReference type="Pfam" id="PF13302">
    <property type="entry name" value="Acetyltransf_3"/>
    <property type="match status" value="1"/>
</dbReference>
<dbReference type="InterPro" id="IPR016181">
    <property type="entry name" value="Acyl_CoA_acyltransferase"/>
</dbReference>
<dbReference type="GO" id="GO:0016747">
    <property type="term" value="F:acyltransferase activity, transferring groups other than amino-acyl groups"/>
    <property type="evidence" value="ECO:0007669"/>
    <property type="project" value="InterPro"/>
</dbReference>
<dbReference type="Gene3D" id="3.40.630.30">
    <property type="match status" value="1"/>
</dbReference>
<gene>
    <name evidence="2" type="ORF">OG327_04300</name>
</gene>
<evidence type="ECO:0000259" key="1">
    <source>
        <dbReference type="PROSITE" id="PS51186"/>
    </source>
</evidence>
<dbReference type="SUPFAM" id="SSF55729">
    <property type="entry name" value="Acyl-CoA N-acyltransferases (Nat)"/>
    <property type="match status" value="1"/>
</dbReference>
<reference evidence="2" key="1">
    <citation type="submission" date="2022-10" db="EMBL/GenBank/DDBJ databases">
        <title>The complete genomes of actinobacterial strains from the NBC collection.</title>
        <authorList>
            <person name="Joergensen T.S."/>
            <person name="Alvarez Arevalo M."/>
            <person name="Sterndorff E.B."/>
            <person name="Faurdal D."/>
            <person name="Vuksanovic O."/>
            <person name="Mourched A.-S."/>
            <person name="Charusanti P."/>
            <person name="Shaw S."/>
            <person name="Blin K."/>
            <person name="Weber T."/>
        </authorList>
    </citation>
    <scope>NUCLEOTIDE SEQUENCE</scope>
    <source>
        <strain evidence="2">NBC_00049</strain>
    </source>
</reference>
<dbReference type="AlphaFoldDB" id="A0AAU2JIV9"/>
<feature type="domain" description="N-acetyltransferase" evidence="1">
    <location>
        <begin position="16"/>
        <end position="175"/>
    </location>
</feature>